<dbReference type="PROSITE" id="PS50090">
    <property type="entry name" value="MYB_LIKE"/>
    <property type="match status" value="2"/>
</dbReference>
<dbReference type="GO" id="GO:0003682">
    <property type="term" value="F:chromatin binding"/>
    <property type="evidence" value="ECO:0007669"/>
    <property type="project" value="TreeGrafter"/>
</dbReference>
<name>A0A8M1KPT3_CLUHA</name>
<proteinExistence type="predicted"/>
<gene>
    <name evidence="4" type="primary">LOC122128523</name>
</gene>
<evidence type="ECO:0000259" key="1">
    <source>
        <dbReference type="PROSITE" id="PS50090"/>
    </source>
</evidence>
<dbReference type="PANTHER" id="PTHR46760">
    <property type="entry name" value="TRANSCRIPTION TERMINATION FACTOR 1"/>
    <property type="match status" value="1"/>
</dbReference>
<accession>A0A8M1KPT3</accession>
<dbReference type="KEGG" id="char:122128523"/>
<dbReference type="Proteomes" id="UP000515152">
    <property type="component" value="Chromosome 16"/>
</dbReference>
<evidence type="ECO:0000313" key="4">
    <source>
        <dbReference type="RefSeq" id="XP_042566066.1"/>
    </source>
</evidence>
<dbReference type="SMART" id="SM00717">
    <property type="entry name" value="SANT"/>
    <property type="match status" value="2"/>
</dbReference>
<dbReference type="RefSeq" id="XP_042566066.1">
    <property type="nucleotide sequence ID" value="XM_042710132.1"/>
</dbReference>
<feature type="domain" description="Myb-like" evidence="1">
    <location>
        <begin position="56"/>
        <end position="125"/>
    </location>
</feature>
<feature type="domain" description="Myb-like" evidence="1">
    <location>
        <begin position="9"/>
        <end position="52"/>
    </location>
</feature>
<feature type="domain" description="HTH myb-type" evidence="2">
    <location>
        <begin position="102"/>
        <end position="129"/>
    </location>
</feature>
<dbReference type="GO" id="GO:0005730">
    <property type="term" value="C:nucleolus"/>
    <property type="evidence" value="ECO:0007669"/>
    <property type="project" value="TreeGrafter"/>
</dbReference>
<dbReference type="GeneID" id="122128523"/>
<dbReference type="InterPro" id="IPR053078">
    <property type="entry name" value="TTF1-like"/>
</dbReference>
<reference evidence="4" key="1">
    <citation type="submission" date="2025-08" db="UniProtKB">
        <authorList>
            <consortium name="RefSeq"/>
        </authorList>
    </citation>
    <scope>IDENTIFICATION</scope>
</reference>
<evidence type="ECO:0000259" key="2">
    <source>
        <dbReference type="PROSITE" id="PS51294"/>
    </source>
</evidence>
<dbReference type="PROSITE" id="PS51294">
    <property type="entry name" value="HTH_MYB"/>
    <property type="match status" value="1"/>
</dbReference>
<organism evidence="3 4">
    <name type="scientific">Clupea harengus</name>
    <name type="common">Atlantic herring</name>
    <dbReference type="NCBI Taxonomy" id="7950"/>
    <lineage>
        <taxon>Eukaryota</taxon>
        <taxon>Metazoa</taxon>
        <taxon>Chordata</taxon>
        <taxon>Craniata</taxon>
        <taxon>Vertebrata</taxon>
        <taxon>Euteleostomi</taxon>
        <taxon>Actinopterygii</taxon>
        <taxon>Neopterygii</taxon>
        <taxon>Teleostei</taxon>
        <taxon>Clupei</taxon>
        <taxon>Clupeiformes</taxon>
        <taxon>Clupeoidei</taxon>
        <taxon>Clupeidae</taxon>
        <taxon>Clupea</taxon>
    </lineage>
</organism>
<dbReference type="GO" id="GO:0006363">
    <property type="term" value="P:termination of RNA polymerase I transcription"/>
    <property type="evidence" value="ECO:0007669"/>
    <property type="project" value="TreeGrafter"/>
</dbReference>
<dbReference type="Pfam" id="PF00249">
    <property type="entry name" value="Myb_DNA-binding"/>
    <property type="match status" value="1"/>
</dbReference>
<dbReference type="CDD" id="cd00167">
    <property type="entry name" value="SANT"/>
    <property type="match status" value="2"/>
</dbReference>
<dbReference type="AlphaFoldDB" id="A0A8M1KPT3"/>
<sequence>MCNRENYLGRFTEDENKVLKELYSLHGSNWTTISDKMGRSCEAVKKRFNVMSEVYGPWSEAELKVLLTCLHQQLLKRAEPGGEGGDGSAVIQKMDLYKKLEWSRVAKQVQTRSWLHCKNKWMTYLMGKMKTGGKIHRRKSIEGQIQLIKAINEMAVEESGDIVWDDLTHLFGNTPPAYLQKKFYQLKVTYIPHVNRKSFRDIIDFLYEKTLPKLEKDLKGCKDAEDADEPAELRQSYKLSEIFPNL</sequence>
<dbReference type="PANTHER" id="PTHR46760:SF1">
    <property type="entry name" value="TRANSCRIPTION TERMINATION FACTOR 1"/>
    <property type="match status" value="1"/>
</dbReference>
<protein>
    <submittedName>
        <fullName evidence="4">Transcription termination factor 1-like</fullName>
    </submittedName>
</protein>
<dbReference type="InterPro" id="IPR001005">
    <property type="entry name" value="SANT/Myb"/>
</dbReference>
<dbReference type="OrthoDB" id="5812619at2759"/>
<dbReference type="InterPro" id="IPR017930">
    <property type="entry name" value="Myb_dom"/>
</dbReference>
<evidence type="ECO:0000313" key="3">
    <source>
        <dbReference type="Proteomes" id="UP000515152"/>
    </source>
</evidence>
<keyword evidence="3" id="KW-1185">Reference proteome</keyword>